<dbReference type="Proteomes" id="UP001607302">
    <property type="component" value="Unassembled WGS sequence"/>
</dbReference>
<protein>
    <recommendedName>
        <fullName evidence="2">SAM domain-containing protein</fullName>
    </recommendedName>
</protein>
<dbReference type="Pfam" id="PF12796">
    <property type="entry name" value="Ank_2"/>
    <property type="match status" value="2"/>
</dbReference>
<feature type="domain" description="SAM" evidence="2">
    <location>
        <begin position="278"/>
        <end position="330"/>
    </location>
</feature>
<feature type="repeat" description="ANK" evidence="1">
    <location>
        <begin position="191"/>
        <end position="223"/>
    </location>
</feature>
<feature type="repeat" description="ANK" evidence="1">
    <location>
        <begin position="158"/>
        <end position="190"/>
    </location>
</feature>
<dbReference type="PROSITE" id="PS50088">
    <property type="entry name" value="ANK_REPEAT"/>
    <property type="match status" value="3"/>
</dbReference>
<feature type="repeat" description="ANK" evidence="1">
    <location>
        <begin position="87"/>
        <end position="119"/>
    </location>
</feature>
<dbReference type="Gene3D" id="1.10.150.50">
    <property type="entry name" value="Transcription Factor, Ets-1"/>
    <property type="match status" value="1"/>
</dbReference>
<dbReference type="AlphaFoldDB" id="A0ABD2C6P6"/>
<evidence type="ECO:0000313" key="3">
    <source>
        <dbReference type="EMBL" id="KAL2740726.1"/>
    </source>
</evidence>
<dbReference type="PANTHER" id="PTHR24157:SF3">
    <property type="entry name" value="ANKYRIN REPEAT, SAM AND BASIC LEUCINE ZIPPER DOMAIN-CONTAINING PROTEIN 1"/>
    <property type="match status" value="1"/>
</dbReference>
<dbReference type="InterPro" id="IPR001660">
    <property type="entry name" value="SAM"/>
</dbReference>
<sequence>MSNKNSGIAKKASDFITTEEMEKKKLHILNEDTKLHSKGNKTLVKKNKKYREKENKENLVLNACKIGNLDIIEEYLNDHDVNNFLSTGWTLLLHAASSCNVKIVEYLLTHGANADLHKDGFTPLMALCSSAKGKIEDYLSCLFLLIEASNNVEAINNQKLTALMYACKTNKIEIVSELIKYTKNINAYDTDGYTALMYAVLSNGIEIVKLLLNNHADATIKNNHYETAKDIANLKGYEEISSLLPSENDISITYEISRVDEWKHMFHRLCPIQDQVVKCDISDILHGMGLRNYTNLFQGMELQTFLQLTEKDLINLKMDISIHRDRFLKDLCKFHCKTWKMQSIGAIRSSNSYTFYDGILSMGIIAKQILVMTSTFHYIRKNISNDSCEDIFGNDIQISKYIRSIKKSEKALVNMKQKLLQVKTIVKKINVQNTLDKPPCYIGPKTAKSFYFKPIIFSILLVCGIYLTKVQVYK</sequence>
<dbReference type="InterPro" id="IPR002110">
    <property type="entry name" value="Ankyrin_rpt"/>
</dbReference>
<dbReference type="Pfam" id="PF00536">
    <property type="entry name" value="SAM_1"/>
    <property type="match status" value="1"/>
</dbReference>
<comment type="caution">
    <text evidence="3">The sequence shown here is derived from an EMBL/GenBank/DDBJ whole genome shotgun (WGS) entry which is preliminary data.</text>
</comment>
<evidence type="ECO:0000256" key="1">
    <source>
        <dbReference type="PROSITE-ProRule" id="PRU00023"/>
    </source>
</evidence>
<dbReference type="SUPFAM" id="SSF47769">
    <property type="entry name" value="SAM/Pointed domain"/>
    <property type="match status" value="1"/>
</dbReference>
<name>A0ABD2C6P6_VESSQ</name>
<dbReference type="InterPro" id="IPR013761">
    <property type="entry name" value="SAM/pointed_sf"/>
</dbReference>
<organism evidence="3 4">
    <name type="scientific">Vespula squamosa</name>
    <name type="common">Southern yellow jacket</name>
    <name type="synonym">Wasp</name>
    <dbReference type="NCBI Taxonomy" id="30214"/>
    <lineage>
        <taxon>Eukaryota</taxon>
        <taxon>Metazoa</taxon>
        <taxon>Ecdysozoa</taxon>
        <taxon>Arthropoda</taxon>
        <taxon>Hexapoda</taxon>
        <taxon>Insecta</taxon>
        <taxon>Pterygota</taxon>
        <taxon>Neoptera</taxon>
        <taxon>Endopterygota</taxon>
        <taxon>Hymenoptera</taxon>
        <taxon>Apocrita</taxon>
        <taxon>Aculeata</taxon>
        <taxon>Vespoidea</taxon>
        <taxon>Vespidae</taxon>
        <taxon>Vespinae</taxon>
        <taxon>Vespula</taxon>
    </lineage>
</organism>
<gene>
    <name evidence="3" type="ORF">V1478_000867</name>
</gene>
<dbReference type="PANTHER" id="PTHR24157">
    <property type="entry name" value="ANKYRIN REPEAT, SAM AND BASIC LEUCINE ZIPPER DOMAIN-CONTAINING PROTEIN 1"/>
    <property type="match status" value="1"/>
</dbReference>
<proteinExistence type="predicted"/>
<dbReference type="InterPro" id="IPR036770">
    <property type="entry name" value="Ankyrin_rpt-contain_sf"/>
</dbReference>
<evidence type="ECO:0000313" key="4">
    <source>
        <dbReference type="Proteomes" id="UP001607302"/>
    </source>
</evidence>
<evidence type="ECO:0000259" key="2">
    <source>
        <dbReference type="Pfam" id="PF00536"/>
    </source>
</evidence>
<dbReference type="EMBL" id="JAUDFV010000020">
    <property type="protein sequence ID" value="KAL2740726.1"/>
    <property type="molecule type" value="Genomic_DNA"/>
</dbReference>
<dbReference type="Gene3D" id="1.25.40.20">
    <property type="entry name" value="Ankyrin repeat-containing domain"/>
    <property type="match status" value="3"/>
</dbReference>
<keyword evidence="1" id="KW-0040">ANK repeat</keyword>
<keyword evidence="4" id="KW-1185">Reference proteome</keyword>
<dbReference type="PROSITE" id="PS50297">
    <property type="entry name" value="ANK_REP_REGION"/>
    <property type="match status" value="2"/>
</dbReference>
<dbReference type="SMART" id="SM00248">
    <property type="entry name" value="ANK"/>
    <property type="match status" value="4"/>
</dbReference>
<reference evidence="3 4" key="1">
    <citation type="journal article" date="2024" name="Ann. Entomol. Soc. Am.">
        <title>Genomic analyses of the southern and eastern yellowjacket wasps (Hymenoptera: Vespidae) reveal evolutionary signatures of social life.</title>
        <authorList>
            <person name="Catto M.A."/>
            <person name="Caine P.B."/>
            <person name="Orr S.E."/>
            <person name="Hunt B.G."/>
            <person name="Goodisman M.A.D."/>
        </authorList>
    </citation>
    <scope>NUCLEOTIDE SEQUENCE [LARGE SCALE GENOMIC DNA]</scope>
    <source>
        <strain evidence="3">233</strain>
        <tissue evidence="3">Head and thorax</tissue>
    </source>
</reference>
<dbReference type="SUPFAM" id="SSF48403">
    <property type="entry name" value="Ankyrin repeat"/>
    <property type="match status" value="1"/>
</dbReference>
<accession>A0ABD2C6P6</accession>